<reference evidence="1 2" key="1">
    <citation type="journal article" date="2017" name="ISME J.">
        <title>Potential for microbial H2 and metal transformations associated with novel bacteria and archaea in deep terrestrial subsurface sediments.</title>
        <authorList>
            <person name="Hernsdorf A.W."/>
            <person name="Amano Y."/>
            <person name="Miyakawa K."/>
            <person name="Ise K."/>
            <person name="Suzuki Y."/>
            <person name="Anantharaman K."/>
            <person name="Probst A."/>
            <person name="Burstein D."/>
            <person name="Thomas B.C."/>
            <person name="Banfield J.F."/>
        </authorList>
    </citation>
    <scope>NUCLEOTIDE SEQUENCE [LARGE SCALE GENOMIC DNA]</scope>
    <source>
        <strain evidence="1">HGW-Actinobacteria-3</strain>
    </source>
</reference>
<gene>
    <name evidence="1" type="ORF">CVT63_06815</name>
</gene>
<evidence type="ECO:0008006" key="3">
    <source>
        <dbReference type="Google" id="ProtNLM"/>
    </source>
</evidence>
<accession>A0A2N3G4Y6</accession>
<sequence length="185" mass="20214">MKLILPIMLALTLGACTTLEQSNRISTRLVGKEFNSIASRYLDRPTFAAIERMSDKATVLRVKMSMYGSKESNLPFLQGRSAAYVAHIDKFLEWEALAKSRGDALTKDIGRVPAWSNGPSGDLKFVFHSGNAATHFLAISFCAAGTCLDNQTVYFDAASVQELRRLLLALDDGSLGKASVDSVYK</sequence>
<protein>
    <recommendedName>
        <fullName evidence="3">Lipoprotein</fullName>
    </recommendedName>
</protein>
<evidence type="ECO:0000313" key="2">
    <source>
        <dbReference type="Proteomes" id="UP000233654"/>
    </source>
</evidence>
<dbReference type="Proteomes" id="UP000233654">
    <property type="component" value="Unassembled WGS sequence"/>
</dbReference>
<dbReference type="AlphaFoldDB" id="A0A2N3G4Y6"/>
<evidence type="ECO:0000313" key="1">
    <source>
        <dbReference type="EMBL" id="PKQ27658.1"/>
    </source>
</evidence>
<dbReference type="PROSITE" id="PS51257">
    <property type="entry name" value="PROKAR_LIPOPROTEIN"/>
    <property type="match status" value="1"/>
</dbReference>
<dbReference type="EMBL" id="PHEX01000067">
    <property type="protein sequence ID" value="PKQ27658.1"/>
    <property type="molecule type" value="Genomic_DNA"/>
</dbReference>
<proteinExistence type="predicted"/>
<comment type="caution">
    <text evidence="1">The sequence shown here is derived from an EMBL/GenBank/DDBJ whole genome shotgun (WGS) entry which is preliminary data.</text>
</comment>
<organism evidence="1 2">
    <name type="scientific">Candidatus Anoxymicrobium japonicum</name>
    <dbReference type="NCBI Taxonomy" id="2013648"/>
    <lineage>
        <taxon>Bacteria</taxon>
        <taxon>Bacillati</taxon>
        <taxon>Actinomycetota</taxon>
        <taxon>Candidatus Geothermincolia</taxon>
        <taxon>Candidatus Geothermincolales</taxon>
        <taxon>Candidatus Anoxymicrobiaceae</taxon>
        <taxon>Candidatus Anoxymicrobium</taxon>
    </lineage>
</organism>
<name>A0A2N3G4Y6_9ACTN</name>